<dbReference type="EMBL" id="OU503053">
    <property type="protein sequence ID" value="CAI9781846.1"/>
    <property type="molecule type" value="Genomic_DNA"/>
</dbReference>
<dbReference type="AlphaFoldDB" id="A0AAD2A5L7"/>
<evidence type="ECO:0008006" key="3">
    <source>
        <dbReference type="Google" id="ProtNLM"/>
    </source>
</evidence>
<gene>
    <name evidence="1" type="ORF">FPE_LOCUS29276</name>
</gene>
<sequence>MARAGIMKTKSLFLVREVEVKRTGRRMSKLGGSYNSIKLKESVDGEDKVQQEHDGQLCWFPHPRTGIYFPKGHERVMDDVPTDAASFDQTYWFRNSEGVDRRDPP</sequence>
<name>A0AAD2A5L7_9LAMI</name>
<dbReference type="PANTHER" id="PTHR35109">
    <property type="entry name" value="GLUTAMATE RACEMASE"/>
    <property type="match status" value="1"/>
</dbReference>
<keyword evidence="2" id="KW-1185">Reference proteome</keyword>
<proteinExistence type="predicted"/>
<evidence type="ECO:0000313" key="1">
    <source>
        <dbReference type="EMBL" id="CAI9781846.1"/>
    </source>
</evidence>
<dbReference type="Proteomes" id="UP000834106">
    <property type="component" value="Chromosome 18"/>
</dbReference>
<evidence type="ECO:0000313" key="2">
    <source>
        <dbReference type="Proteomes" id="UP000834106"/>
    </source>
</evidence>
<accession>A0AAD2A5L7</accession>
<protein>
    <recommendedName>
        <fullName evidence="3">Late embryogenesis abundant protein</fullName>
    </recommendedName>
</protein>
<reference evidence="1" key="1">
    <citation type="submission" date="2023-05" db="EMBL/GenBank/DDBJ databases">
        <authorList>
            <person name="Huff M."/>
        </authorList>
    </citation>
    <scope>NUCLEOTIDE SEQUENCE</scope>
</reference>
<dbReference type="PANTHER" id="PTHR35109:SF1">
    <property type="entry name" value="GLUTAMATE RACEMASE"/>
    <property type="match status" value="1"/>
</dbReference>
<organism evidence="1 2">
    <name type="scientific">Fraxinus pennsylvanica</name>
    <dbReference type="NCBI Taxonomy" id="56036"/>
    <lineage>
        <taxon>Eukaryota</taxon>
        <taxon>Viridiplantae</taxon>
        <taxon>Streptophyta</taxon>
        <taxon>Embryophyta</taxon>
        <taxon>Tracheophyta</taxon>
        <taxon>Spermatophyta</taxon>
        <taxon>Magnoliopsida</taxon>
        <taxon>eudicotyledons</taxon>
        <taxon>Gunneridae</taxon>
        <taxon>Pentapetalae</taxon>
        <taxon>asterids</taxon>
        <taxon>lamiids</taxon>
        <taxon>Lamiales</taxon>
        <taxon>Oleaceae</taxon>
        <taxon>Oleeae</taxon>
        <taxon>Fraxinus</taxon>
    </lineage>
</organism>